<name>A0ACD5BEX3_9PSEU</name>
<reference evidence="1" key="1">
    <citation type="submission" date="2023-10" db="EMBL/GenBank/DDBJ databases">
        <title>Whole genome sequencing of actinobacterial strain Amycolatopsis sp. (BCA-696) identifies the underlying plant growth-promoting genes.</title>
        <authorList>
            <person name="Gandham P."/>
            <person name="Vadla N."/>
            <person name="Saji A."/>
            <person name="Srinivas V."/>
            <person name="Ruperao P."/>
            <person name="Selvanayagam S."/>
            <person name="Saxena R.K."/>
            <person name="Rathore A."/>
            <person name="Gopalakrishnan S."/>
            <person name="Thakur V."/>
        </authorList>
    </citation>
    <scope>NUCLEOTIDE SEQUENCE</scope>
    <source>
        <strain evidence="1">BCA-696</strain>
    </source>
</reference>
<protein>
    <submittedName>
        <fullName evidence="1">Uncharacterized protein</fullName>
    </submittedName>
</protein>
<dbReference type="EMBL" id="CP150484">
    <property type="protein sequence ID" value="WYW17921.1"/>
    <property type="molecule type" value="Genomic_DNA"/>
</dbReference>
<keyword evidence="2" id="KW-1185">Reference proteome</keyword>
<organism evidence="1 2">
    <name type="scientific">Amycolatopsis coloradensis</name>
    <dbReference type="NCBI Taxonomy" id="76021"/>
    <lineage>
        <taxon>Bacteria</taxon>
        <taxon>Bacillati</taxon>
        <taxon>Actinomycetota</taxon>
        <taxon>Actinomycetes</taxon>
        <taxon>Pseudonocardiales</taxon>
        <taxon>Pseudonocardiaceae</taxon>
        <taxon>Amycolatopsis</taxon>
    </lineage>
</organism>
<evidence type="ECO:0000313" key="1">
    <source>
        <dbReference type="EMBL" id="WYW17921.1"/>
    </source>
</evidence>
<evidence type="ECO:0000313" key="2">
    <source>
        <dbReference type="Proteomes" id="UP001456344"/>
    </source>
</evidence>
<accession>A0ACD5BEX3</accession>
<sequence length="162" mass="18091">MRTVVACENGVDGYAARAPAGWTESVPVKAIFGCRVETSADAVDLRFPKPLRKGERHEFVSLECDDDLDGERRWINVDVDHHGIAPGVVDGEGKVKGGLNVSITFDDHVPEACWWYAEQTECERVIRPPAGDRRLLEIRRGVVEHTFAGPCRSREQYGIAFR</sequence>
<proteinExistence type="predicted"/>
<dbReference type="Proteomes" id="UP001456344">
    <property type="component" value="Chromosome"/>
</dbReference>
<gene>
    <name evidence="1" type="ORF">LCL61_20440</name>
</gene>